<proteinExistence type="predicted"/>
<dbReference type="Gene3D" id="3.40.50.2000">
    <property type="entry name" value="Glycogen Phosphorylase B"/>
    <property type="match status" value="1"/>
</dbReference>
<dbReference type="Pfam" id="PF00534">
    <property type="entry name" value="Glycos_transf_1"/>
    <property type="match status" value="1"/>
</dbReference>
<dbReference type="InterPro" id="IPR001296">
    <property type="entry name" value="Glyco_trans_1"/>
</dbReference>
<organism evidence="2">
    <name type="scientific">viral metagenome</name>
    <dbReference type="NCBI Taxonomy" id="1070528"/>
    <lineage>
        <taxon>unclassified sequences</taxon>
        <taxon>metagenomes</taxon>
        <taxon>organismal metagenomes</taxon>
    </lineage>
</organism>
<protein>
    <recommendedName>
        <fullName evidence="1">Glycosyl transferase family 1 domain-containing protein</fullName>
    </recommendedName>
</protein>
<dbReference type="Gene3D" id="3.40.50.11930">
    <property type="match status" value="1"/>
</dbReference>
<dbReference type="PANTHER" id="PTHR12526">
    <property type="entry name" value="GLYCOSYLTRANSFERASE"/>
    <property type="match status" value="1"/>
</dbReference>
<sequence>MAPPVRFLLVSTHTEQVTGYSKVSYNLLKQLGTLQPLVKIFHFGFQRTPARLPQPARPIKGVIQYDAAANEDPKEQGFGFNKFREYVETVNPDIIMIYNDPIIINQFIQQTKDVTKTWKLWVYLDQVYKGADMGLLRNIENAADRIICFTETWKQHLMTRLTTPNIKIDVMEHGVDTLVFKPMSDSERAGIRKNLNIPPNARVFLNMNRNSQRKRLDLTIMGFARLLKKFPDAPYHLLMVTGVKPEGGAFYQPLQIYLNELELLGVDNLKYGTRVSIVDTTPPTAYFNDEAINQLYNIADVGVNTSNGEGFGLCQLEHMATGAPQVVLDLECYKAFMTDETSVRLPLTSYSYLQMTAGVGLTEYTATAESVAEGLEKAVGMLGRETSEKCVALARSRPWSKICDNFLESILEKKD</sequence>
<evidence type="ECO:0000259" key="1">
    <source>
        <dbReference type="Pfam" id="PF00534"/>
    </source>
</evidence>
<dbReference type="EMBL" id="MN739079">
    <property type="protein sequence ID" value="QHS87228.1"/>
    <property type="molecule type" value="Genomic_DNA"/>
</dbReference>
<dbReference type="AlphaFoldDB" id="A0A6C0B6S2"/>
<dbReference type="GO" id="GO:0016757">
    <property type="term" value="F:glycosyltransferase activity"/>
    <property type="evidence" value="ECO:0007669"/>
    <property type="project" value="InterPro"/>
</dbReference>
<accession>A0A6C0B6S2</accession>
<evidence type="ECO:0000313" key="2">
    <source>
        <dbReference type="EMBL" id="QHS87228.1"/>
    </source>
</evidence>
<dbReference type="CDD" id="cd03801">
    <property type="entry name" value="GT4_PimA-like"/>
    <property type="match status" value="1"/>
</dbReference>
<feature type="domain" description="Glycosyl transferase family 1" evidence="1">
    <location>
        <begin position="191"/>
        <end position="333"/>
    </location>
</feature>
<reference evidence="2" key="1">
    <citation type="journal article" date="2020" name="Nature">
        <title>Giant virus diversity and host interactions through global metagenomics.</title>
        <authorList>
            <person name="Schulz F."/>
            <person name="Roux S."/>
            <person name="Paez-Espino D."/>
            <person name="Jungbluth S."/>
            <person name="Walsh D.A."/>
            <person name="Denef V.J."/>
            <person name="McMahon K.D."/>
            <person name="Konstantinidis K.T."/>
            <person name="Eloe-Fadrosh E.A."/>
            <person name="Kyrpides N.C."/>
            <person name="Woyke T."/>
        </authorList>
    </citation>
    <scope>NUCLEOTIDE SEQUENCE</scope>
    <source>
        <strain evidence="2">GVMAG-M-3300009684-20</strain>
    </source>
</reference>
<name>A0A6C0B6S2_9ZZZZ</name>
<dbReference type="SUPFAM" id="SSF53756">
    <property type="entry name" value="UDP-Glycosyltransferase/glycogen phosphorylase"/>
    <property type="match status" value="1"/>
</dbReference>
<dbReference type="PANTHER" id="PTHR12526:SF572">
    <property type="entry name" value="BLL5144 PROTEIN"/>
    <property type="match status" value="1"/>
</dbReference>